<evidence type="ECO:0000313" key="2">
    <source>
        <dbReference type="EMBL" id="KAF9424974.1"/>
    </source>
</evidence>
<dbReference type="Proteomes" id="UP000648187">
    <property type="component" value="Unassembled WGS sequence"/>
</dbReference>
<comment type="caution">
    <text evidence="2">The sequence shown here is derived from an EMBL/GenBank/DDBJ whole genome shotgun (WGS) entry which is preliminary data.</text>
</comment>
<sequence>MSDNYYLREYYLKTGQAPTQSVMKEKMQAPLAAIYFKMMNPKLKVLAGLEPPMKGAGGDWYVPPKDILEGRAVLKPLRKEYLSKLNYLGIDNICMKIVEKRQQCMKEEQKKMIADNDEKWIAFVKAESAQCFETLSNEAATKNTQILQRANKEFSILYERSINKLESLMYEAACSEIRRIQNDARKAMSEKCDMVVSLQARRTYDNFKDKLETEKTKLKMEFIEKLEKQRTDVGTQIHDVILEKHVAIEKSRQYMQCLSLACQVYVALKEREECEKEIKYPERLHKKKVKALKDEIAYKDYEIFMKIKKEQAQRELNESWKKKVVRIVKTFQMFVSYCLSLLPNHADFFIDLEKIMLLHLDEVLENPKAESIFEGEVEHHEFPAPNPHPYYLCCDKRFTTKELPIRKELCPKHCTSSASNIPVVVINKRLIYAACDNFQQFTNKVKDYLHGHRGDDIDFEDRHDYTQDVPVTYTKSQQLLELKLESSFLQILQQEYENVREVPVVCEYCKSPYCFCTQNYGDKIKLTQIPVKPKPPARISQAKPNAYIDVKTNFPADKYYEAYVKPKRCQCGKMAKKHLQQLLPAYMRSKSIDEASLPDYEPCPLHMIKKMARDARGRKSGLPVERKHSKSRDMATQYEDEEFKLLCECLSAEAFRSLWDDRTVTGSKLYHTSITASQFQFINPFSSSTESNRDGSCTEDEAHASKDWPDSPDIEELFKAVRK</sequence>
<keyword evidence="3" id="KW-1185">Reference proteome</keyword>
<dbReference type="AlphaFoldDB" id="A0A835LCJ9"/>
<accession>A0A835LCJ9</accession>
<proteinExistence type="predicted"/>
<reference evidence="2" key="1">
    <citation type="submission" date="2020-08" db="EMBL/GenBank/DDBJ databases">
        <title>Spodoptera exigua strain:BAW_Kor-Di-RS1 Genome sequencing and assembly.</title>
        <authorList>
            <person name="Kim J."/>
            <person name="Nam H.Y."/>
            <person name="Kwon M."/>
            <person name="Choi J.H."/>
            <person name="Cho S.R."/>
            <person name="Kim G.-H."/>
        </authorList>
    </citation>
    <scope>NUCLEOTIDE SEQUENCE</scope>
    <source>
        <strain evidence="2">BAW_Kor-Di-RS1</strain>
        <tissue evidence="2">Whole-body</tissue>
    </source>
</reference>
<feature type="region of interest" description="Disordered" evidence="1">
    <location>
        <begin position="614"/>
        <end position="634"/>
    </location>
</feature>
<evidence type="ECO:0000313" key="3">
    <source>
        <dbReference type="Proteomes" id="UP000648187"/>
    </source>
</evidence>
<protein>
    <submittedName>
        <fullName evidence="2">Uncharacterized protein</fullName>
    </submittedName>
</protein>
<feature type="region of interest" description="Disordered" evidence="1">
    <location>
        <begin position="687"/>
        <end position="711"/>
    </location>
</feature>
<evidence type="ECO:0000256" key="1">
    <source>
        <dbReference type="SAM" id="MobiDB-lite"/>
    </source>
</evidence>
<gene>
    <name evidence="2" type="ORF">HW555_000275</name>
</gene>
<feature type="compositionally biased region" description="Basic and acidic residues" evidence="1">
    <location>
        <begin position="700"/>
        <end position="709"/>
    </location>
</feature>
<organism evidence="2 3">
    <name type="scientific">Spodoptera exigua</name>
    <name type="common">Beet armyworm</name>
    <name type="synonym">Noctua fulgens</name>
    <dbReference type="NCBI Taxonomy" id="7107"/>
    <lineage>
        <taxon>Eukaryota</taxon>
        <taxon>Metazoa</taxon>
        <taxon>Ecdysozoa</taxon>
        <taxon>Arthropoda</taxon>
        <taxon>Hexapoda</taxon>
        <taxon>Insecta</taxon>
        <taxon>Pterygota</taxon>
        <taxon>Neoptera</taxon>
        <taxon>Endopterygota</taxon>
        <taxon>Lepidoptera</taxon>
        <taxon>Glossata</taxon>
        <taxon>Ditrysia</taxon>
        <taxon>Noctuoidea</taxon>
        <taxon>Noctuidae</taxon>
        <taxon>Amphipyrinae</taxon>
        <taxon>Spodoptera</taxon>
    </lineage>
</organism>
<name>A0A835LCJ9_SPOEX</name>
<dbReference type="EMBL" id="JACKWZ010000001">
    <property type="protein sequence ID" value="KAF9424974.1"/>
    <property type="molecule type" value="Genomic_DNA"/>
</dbReference>